<name>A0A9P6CJ75_9AGAR</name>
<dbReference type="Proteomes" id="UP000807353">
    <property type="component" value="Unassembled WGS sequence"/>
</dbReference>
<protein>
    <submittedName>
        <fullName evidence="1">Uncharacterized protein</fullName>
    </submittedName>
</protein>
<proteinExistence type="predicted"/>
<gene>
    <name evidence="1" type="ORF">BDZ94DRAFT_1261163</name>
</gene>
<evidence type="ECO:0000313" key="1">
    <source>
        <dbReference type="EMBL" id="KAF9462548.1"/>
    </source>
</evidence>
<keyword evidence="2" id="KW-1185">Reference proteome</keyword>
<dbReference type="AlphaFoldDB" id="A0A9P6CJ75"/>
<organism evidence="1 2">
    <name type="scientific">Collybia nuda</name>
    <dbReference type="NCBI Taxonomy" id="64659"/>
    <lineage>
        <taxon>Eukaryota</taxon>
        <taxon>Fungi</taxon>
        <taxon>Dikarya</taxon>
        <taxon>Basidiomycota</taxon>
        <taxon>Agaricomycotina</taxon>
        <taxon>Agaricomycetes</taxon>
        <taxon>Agaricomycetidae</taxon>
        <taxon>Agaricales</taxon>
        <taxon>Tricholomatineae</taxon>
        <taxon>Clitocybaceae</taxon>
        <taxon>Collybia</taxon>
    </lineage>
</organism>
<evidence type="ECO:0000313" key="2">
    <source>
        <dbReference type="Proteomes" id="UP000807353"/>
    </source>
</evidence>
<reference evidence="1" key="1">
    <citation type="submission" date="2020-11" db="EMBL/GenBank/DDBJ databases">
        <authorList>
            <consortium name="DOE Joint Genome Institute"/>
            <person name="Ahrendt S."/>
            <person name="Riley R."/>
            <person name="Andreopoulos W."/>
            <person name="Labutti K."/>
            <person name="Pangilinan J."/>
            <person name="Ruiz-Duenas F.J."/>
            <person name="Barrasa J.M."/>
            <person name="Sanchez-Garcia M."/>
            <person name="Camarero S."/>
            <person name="Miyauchi S."/>
            <person name="Serrano A."/>
            <person name="Linde D."/>
            <person name="Babiker R."/>
            <person name="Drula E."/>
            <person name="Ayuso-Fernandez I."/>
            <person name="Pacheco R."/>
            <person name="Padilla G."/>
            <person name="Ferreira P."/>
            <person name="Barriuso J."/>
            <person name="Kellner H."/>
            <person name="Castanera R."/>
            <person name="Alfaro M."/>
            <person name="Ramirez L."/>
            <person name="Pisabarro A.G."/>
            <person name="Kuo A."/>
            <person name="Tritt A."/>
            <person name="Lipzen A."/>
            <person name="He G."/>
            <person name="Yan M."/>
            <person name="Ng V."/>
            <person name="Cullen D."/>
            <person name="Martin F."/>
            <person name="Rosso M.-N."/>
            <person name="Henrissat B."/>
            <person name="Hibbett D."/>
            <person name="Martinez A.T."/>
            <person name="Grigoriev I.V."/>
        </authorList>
    </citation>
    <scope>NUCLEOTIDE SEQUENCE</scope>
    <source>
        <strain evidence="1">CBS 247.69</strain>
    </source>
</reference>
<sequence length="115" mass="13180">MVPLIVPIPALQHHDHSFTSENDNFLWENIAVSKINTVKCLDIILWVWVQCGYSRPSFFHQEKKVSDFIFVFLNLHLTSTSKGHQPEGGGVGQTILYQIRFLLAYDIIEKNLGQP</sequence>
<dbReference type="EMBL" id="MU150271">
    <property type="protein sequence ID" value="KAF9462548.1"/>
    <property type="molecule type" value="Genomic_DNA"/>
</dbReference>
<accession>A0A9P6CJ75</accession>
<comment type="caution">
    <text evidence="1">The sequence shown here is derived from an EMBL/GenBank/DDBJ whole genome shotgun (WGS) entry which is preliminary data.</text>
</comment>